<dbReference type="EMBL" id="CM035427">
    <property type="protein sequence ID" value="KAH7306957.1"/>
    <property type="molecule type" value="Genomic_DNA"/>
</dbReference>
<feature type="region of interest" description="Disordered" evidence="1">
    <location>
        <begin position="627"/>
        <end position="699"/>
    </location>
</feature>
<evidence type="ECO:0000313" key="3">
    <source>
        <dbReference type="Proteomes" id="UP000825935"/>
    </source>
</evidence>
<feature type="region of interest" description="Disordered" evidence="1">
    <location>
        <begin position="514"/>
        <end position="544"/>
    </location>
</feature>
<protein>
    <recommendedName>
        <fullName evidence="4">UBZ4-type domain-containing protein</fullName>
    </recommendedName>
</protein>
<comment type="caution">
    <text evidence="2">The sequence shown here is derived from an EMBL/GenBank/DDBJ whole genome shotgun (WGS) entry which is preliminary data.</text>
</comment>
<keyword evidence="3" id="KW-1185">Reference proteome</keyword>
<feature type="region of interest" description="Disordered" evidence="1">
    <location>
        <begin position="1229"/>
        <end position="1250"/>
    </location>
</feature>
<evidence type="ECO:0008006" key="4">
    <source>
        <dbReference type="Google" id="ProtNLM"/>
    </source>
</evidence>
<accession>A0A8T2S464</accession>
<dbReference type="Proteomes" id="UP000825935">
    <property type="component" value="Chromosome 22"/>
</dbReference>
<reference evidence="2" key="1">
    <citation type="submission" date="2021-08" db="EMBL/GenBank/DDBJ databases">
        <title>WGS assembly of Ceratopteris richardii.</title>
        <authorList>
            <person name="Marchant D.B."/>
            <person name="Chen G."/>
            <person name="Jenkins J."/>
            <person name="Shu S."/>
            <person name="Leebens-Mack J."/>
            <person name="Grimwood J."/>
            <person name="Schmutz J."/>
            <person name="Soltis P."/>
            <person name="Soltis D."/>
            <person name="Chen Z.-H."/>
        </authorList>
    </citation>
    <scope>NUCLEOTIDE SEQUENCE</scope>
    <source>
        <strain evidence="2">Whitten #5841</strain>
        <tissue evidence="2">Leaf</tissue>
    </source>
</reference>
<dbReference type="PANTHER" id="PTHR35767">
    <property type="entry name" value="HAPLESS PROTEIN"/>
    <property type="match status" value="1"/>
</dbReference>
<feature type="compositionally biased region" description="Polar residues" evidence="1">
    <location>
        <begin position="650"/>
        <end position="660"/>
    </location>
</feature>
<dbReference type="OrthoDB" id="1929441at2759"/>
<name>A0A8T2S464_CERRI</name>
<feature type="region of interest" description="Disordered" evidence="1">
    <location>
        <begin position="97"/>
        <end position="122"/>
    </location>
</feature>
<feature type="compositionally biased region" description="Polar residues" evidence="1">
    <location>
        <begin position="687"/>
        <end position="696"/>
    </location>
</feature>
<gene>
    <name evidence="2" type="ORF">KP509_22G040000</name>
</gene>
<feature type="compositionally biased region" description="Low complexity" evidence="1">
    <location>
        <begin position="1236"/>
        <end position="1250"/>
    </location>
</feature>
<evidence type="ECO:0000256" key="1">
    <source>
        <dbReference type="SAM" id="MobiDB-lite"/>
    </source>
</evidence>
<organism evidence="2 3">
    <name type="scientific">Ceratopteris richardii</name>
    <name type="common">Triangle waterfern</name>
    <dbReference type="NCBI Taxonomy" id="49495"/>
    <lineage>
        <taxon>Eukaryota</taxon>
        <taxon>Viridiplantae</taxon>
        <taxon>Streptophyta</taxon>
        <taxon>Embryophyta</taxon>
        <taxon>Tracheophyta</taxon>
        <taxon>Polypodiopsida</taxon>
        <taxon>Polypodiidae</taxon>
        <taxon>Polypodiales</taxon>
        <taxon>Pteridineae</taxon>
        <taxon>Pteridaceae</taxon>
        <taxon>Parkerioideae</taxon>
        <taxon>Ceratopteris</taxon>
    </lineage>
</organism>
<sequence>MQMNTLVASEHDFNIADYSESRPTDFQEQGSNNGDQFKLWEKENILDEPFSFHIRHFVSTVRQQDFSKCWPFRQKILEKCLSAGLKPFLPPLGPMLNEFDNGKNDEGTRTSLQELPKPGHDEVSFEESESQDFSNHQVDCVPAMKEKASVVSVNEEAEPVDTNSYKKSFNEDCTIQLGELAAFQSVQDVENLASETSEHYSNNELGTHVITSTNGVGQSYSGNETPTAAITVDAENPISNMVKDFDFHVPSDDDCEVGAAPRDLDDELNESKVTLSKSIQQYHKSKFKLLSKNCLVSEEPVVYQKSKPSKLSTSGTVSHDGAQVLNERQTISKQVRNTCMERDSVEVPVRSERHCRNGDDSSFTGLAVDALVPQVCPVCLNFTSTSNTALNAHIDHCLESVLPDDKDESRTYRHRVKPRKMRSMVDICATAPTRTLEDLEQSSRLWMLTDEAARNEASCSLNWTSGSIRRQPRTSIHRGLGWRTRTNLGINGIHRLDIQREPEIAHERSLILEQSGKDGSTHNVNLPSKSCEDQGLPEEPSGEIHQASPVNVEQGLFGVKKKKRCSSIEIFTKENLLSDCSMPLQKEDENKGWDIPFNILDFTIIDTSVEEEKRVLHQIKRLDEANNQVEEPAQEGSVNGVKSNTDKVNHQSSKSSVPDTTSKKVDKYSIENKQLHSPVDSEETSDQNDVVVSLSSPERPAKHKKAALKIKSLLTVVANSCKERLKEQSEEHAFEKTSEEEGFALHEAANSGLESRPQEIFKRSHPYFQENTNELCHEQNKRIRTCPEQCTSAGEFHSHSISGHCKSPKQSSSLQERAVIGQERPNTSCSLQEASLGCSNGHFLSSRLSLAHISEAEENSSSNHTPKKRNVVFTPATTTGTYTKAVHSFKEKSGTSEHGASLCRSRFDFLKKPPANANHKEVHLNNVSEVPRRAAIDVDKIGKSGISECFTHGNSRSTSSFGGLGNFNSTESDLNRDAQLADANRSAVLPENLTGSVSIAGLGNGQHFHDNVSALDFASSNMRESKISRSNPSYSSMRSSASGIKFLRDNRQPPGSMQPSSSGIKLLRDNRQLQVAPEVSENAQQNNILRGSAKHGASYSSFKGGDSFERLPLNSRQSIDNGNHNFTNRITHVQSCQGLVEALQRPISCSVNAEMPQEFRQIHLTSRIPSSESSSMVTFASESPHDNRNIGNYDHHFNYRTMSSGSSEGLSLPSGLLTDLTRTVVMDSRKSKEMMQQRNHSSSQQQRPSQILHNYLPKHHTKASEYSNLLHSHGTRNLCTPLSTKETVQPQVLHTAMQALKTNAPTINLDSVNGTRGSVDVQREVHCRLQPISAIRSDPSNTCINGTRESFFAAELASNFGDIESADYPVDQGVVHIMGSPVFKLMGQNVIVTNNSIKALGSCDQNGVQRFHPSASTRHLGIFSESQKYYVHNVNSDLYPSSCPEACHESSCIPRSRKFIMDNSQVSQSLPANRSGYCKTPVYKDPVITKPQLPMCITGEGSRNPRSGREMSIKSSAMFNSGSQACPGIFVNESPSLGSSFCTGVKNGSGMGFQQNGRQFIFNSCSTPQNQQKVGGFGLQTGSVTFLEDIQRLDSNLCGTRYKSGTLADIVQSSEMGNT</sequence>
<feature type="region of interest" description="Disordered" evidence="1">
    <location>
        <begin position="1077"/>
        <end position="1101"/>
    </location>
</feature>
<dbReference type="EMBL" id="CM035427">
    <property type="protein sequence ID" value="KAH7306956.1"/>
    <property type="molecule type" value="Genomic_DNA"/>
</dbReference>
<feature type="region of interest" description="Disordered" evidence="1">
    <location>
        <begin position="855"/>
        <end position="876"/>
    </location>
</feature>
<dbReference type="PANTHER" id="PTHR35767:SF1">
    <property type="entry name" value="HAPLESS PROTEIN"/>
    <property type="match status" value="1"/>
</dbReference>
<proteinExistence type="predicted"/>
<feature type="compositionally biased region" description="Basic and acidic residues" evidence="1">
    <location>
        <begin position="661"/>
        <end position="674"/>
    </location>
</feature>
<evidence type="ECO:0000313" key="2">
    <source>
        <dbReference type="EMBL" id="KAH7306956.1"/>
    </source>
</evidence>